<proteinExistence type="predicted"/>
<dbReference type="HOGENOM" id="CLU_518657_0_0_11"/>
<feature type="compositionally biased region" description="Pro residues" evidence="1">
    <location>
        <begin position="234"/>
        <end position="282"/>
    </location>
</feature>
<sequence length="561" mass="59578">MNDYQSMNVEDLHDMVSVDHLDTMNQQADGWKLTASLFDQQIKGLKADLETARKTWKGEAADRYFLEVQNTIASMENAQRIASGNDVAWRKIHKDATETRRLVDIENTKWQSAKGGLDQKKQEDADSKDLGDLGQIFGKGNNVTAEDYNEKRKPFDEAARAAANTHGQNMEDTYLKELWNPKDFSQYEPVPDPGEAPPWPGLDSSSGGRNPGGTDPGGSRPVPPPEHRPAPELQTPPPPVAPPPVTPPPVTPPPVTPPPVVPPPIVTPPPVAKPPVPPPVAKPPITTRPPITAKPTPPPVTKPPVTTRPPITARPPITTRPPITAKPPTTVAPPAPRPPGRTVPPVIGQRGPVGPGPGPNARTMTGPSIANAQRPNPTVRPLSPPVIGQRTMTGPNVPPPTTAGTRANPMLNPTSRVGQAGMDTRGVFGTRASKMAGPANLPGNQGAGVRTPMVRTGAEGLSRGVILGAKQPGAPAAVAPTAGGARGTVRRRDEERTATIESDGPLDDLFNVDKTVVPGVIRGYTPETDAEHTAGPAVFGERPGKSVKRKKKDIDDSWDDW</sequence>
<feature type="compositionally biased region" description="Pro residues" evidence="1">
    <location>
        <begin position="190"/>
        <end position="200"/>
    </location>
</feature>
<feature type="region of interest" description="Disordered" evidence="1">
    <location>
        <begin position="112"/>
        <end position="150"/>
    </location>
</feature>
<name>D3PW02_STANL</name>
<feature type="compositionally biased region" description="Polar residues" evidence="1">
    <location>
        <begin position="362"/>
        <end position="376"/>
    </location>
</feature>
<keyword evidence="3" id="KW-1185">Reference proteome</keyword>
<dbReference type="STRING" id="446470.Snas_5492"/>
<dbReference type="eggNOG" id="ENOG5034AYS">
    <property type="taxonomic scope" value="Bacteria"/>
</dbReference>
<evidence type="ECO:0000256" key="1">
    <source>
        <dbReference type="SAM" id="MobiDB-lite"/>
    </source>
</evidence>
<feature type="region of interest" description="Disordered" evidence="1">
    <location>
        <begin position="432"/>
        <end position="451"/>
    </location>
</feature>
<dbReference type="EMBL" id="CP001778">
    <property type="protein sequence ID" value="ADD45123.1"/>
    <property type="molecule type" value="Genomic_DNA"/>
</dbReference>
<dbReference type="KEGG" id="sna:Snas_5492"/>
<feature type="compositionally biased region" description="Low complexity" evidence="1">
    <location>
        <begin position="473"/>
        <end position="483"/>
    </location>
</feature>
<feature type="compositionally biased region" description="Pro residues" evidence="1">
    <location>
        <begin position="330"/>
        <end position="342"/>
    </location>
</feature>
<feature type="region of interest" description="Disordered" evidence="1">
    <location>
        <begin position="183"/>
        <end position="422"/>
    </location>
</feature>
<organism evidence="2 3">
    <name type="scientific">Stackebrandtia nassauensis (strain DSM 44728 / CIP 108903 / NRRL B-16338 / NBRC 102104 / LLR-40K-21)</name>
    <dbReference type="NCBI Taxonomy" id="446470"/>
    <lineage>
        <taxon>Bacteria</taxon>
        <taxon>Bacillati</taxon>
        <taxon>Actinomycetota</taxon>
        <taxon>Actinomycetes</taxon>
        <taxon>Glycomycetales</taxon>
        <taxon>Glycomycetaceae</taxon>
        <taxon>Stackebrandtia</taxon>
    </lineage>
</organism>
<feature type="compositionally biased region" description="Low complexity" evidence="1">
    <location>
        <begin position="303"/>
        <end position="329"/>
    </location>
</feature>
<dbReference type="Proteomes" id="UP000000844">
    <property type="component" value="Chromosome"/>
</dbReference>
<gene>
    <name evidence="2" type="ordered locus">Snas_5492</name>
</gene>
<dbReference type="RefSeq" id="WP_013020694.1">
    <property type="nucleotide sequence ID" value="NC_013947.1"/>
</dbReference>
<evidence type="ECO:0000313" key="3">
    <source>
        <dbReference type="Proteomes" id="UP000000844"/>
    </source>
</evidence>
<accession>D3PW02</accession>
<feature type="compositionally biased region" description="Low complexity" evidence="1">
    <location>
        <begin position="283"/>
        <end position="294"/>
    </location>
</feature>
<feature type="compositionally biased region" description="Low complexity" evidence="1">
    <location>
        <begin position="343"/>
        <end position="352"/>
    </location>
</feature>
<evidence type="ECO:0000313" key="2">
    <source>
        <dbReference type="EMBL" id="ADD45123.1"/>
    </source>
</evidence>
<dbReference type="OrthoDB" id="4763957at2"/>
<dbReference type="AlphaFoldDB" id="D3PW02"/>
<protein>
    <submittedName>
        <fullName evidence="2">Uncharacterized protein</fullName>
    </submittedName>
</protein>
<feature type="region of interest" description="Disordered" evidence="1">
    <location>
        <begin position="525"/>
        <end position="561"/>
    </location>
</feature>
<feature type="compositionally biased region" description="Basic and acidic residues" evidence="1">
    <location>
        <begin position="117"/>
        <end position="131"/>
    </location>
</feature>
<reference evidence="2 3" key="1">
    <citation type="journal article" date="2009" name="Stand. Genomic Sci.">
        <title>Complete genome sequence of Stackebrandtia nassauensis type strain (LLR-40K-21).</title>
        <authorList>
            <person name="Munk C."/>
            <person name="Lapidus A."/>
            <person name="Copeland A."/>
            <person name="Jando M."/>
            <person name="Mayilraj S."/>
            <person name="Glavina Del Rio T."/>
            <person name="Nolan M."/>
            <person name="Chen F."/>
            <person name="Lucas S."/>
            <person name="Tice H."/>
            <person name="Cheng J.F."/>
            <person name="Han C."/>
            <person name="Detter J.C."/>
            <person name="Bruce D."/>
            <person name="Goodwin L."/>
            <person name="Chain P."/>
            <person name="Pitluck S."/>
            <person name="Goker M."/>
            <person name="Ovchinikova G."/>
            <person name="Pati A."/>
            <person name="Ivanova N."/>
            <person name="Mavromatis K."/>
            <person name="Chen A."/>
            <person name="Palaniappan K."/>
            <person name="Land M."/>
            <person name="Hauser L."/>
            <person name="Chang Y.J."/>
            <person name="Jeffries C.D."/>
            <person name="Bristow J."/>
            <person name="Eisen J.A."/>
            <person name="Markowitz V."/>
            <person name="Hugenholtz P."/>
            <person name="Kyrpides N.C."/>
            <person name="Klenk H.P."/>
        </authorList>
    </citation>
    <scope>NUCLEOTIDE SEQUENCE [LARGE SCALE GENOMIC DNA]</scope>
    <source>
        <strain evidence="3">DSM 44728 / CIP 108903 / NRRL B-16338 / NBRC 102104 / LLR-40K-21</strain>
    </source>
</reference>
<feature type="region of interest" description="Disordered" evidence="1">
    <location>
        <begin position="472"/>
        <end position="508"/>
    </location>
</feature>